<accession>A0A4S3M666</accession>
<dbReference type="GO" id="GO:0004497">
    <property type="term" value="F:monooxygenase activity"/>
    <property type="evidence" value="ECO:0007669"/>
    <property type="project" value="UniProtKB-KW"/>
</dbReference>
<name>A0A4S3M666_9RHOB</name>
<dbReference type="PANTHER" id="PTHR46696">
    <property type="entry name" value="P450, PUTATIVE (EUROFUNG)-RELATED"/>
    <property type="match status" value="1"/>
</dbReference>
<comment type="caution">
    <text evidence="3">The sequence shown here is derived from an EMBL/GenBank/DDBJ whole genome shotgun (WGS) entry which is preliminary data.</text>
</comment>
<keyword evidence="2" id="KW-0560">Oxidoreductase</keyword>
<dbReference type="Pfam" id="PF00067">
    <property type="entry name" value="p450"/>
    <property type="match status" value="1"/>
</dbReference>
<dbReference type="Gene3D" id="1.10.630.10">
    <property type="entry name" value="Cytochrome P450"/>
    <property type="match status" value="1"/>
</dbReference>
<keyword evidence="2" id="KW-0349">Heme</keyword>
<reference evidence="3 4" key="1">
    <citation type="submission" date="2019-04" db="EMBL/GenBank/DDBJ databases">
        <title>Draft genome sequence of Youngimonas vesicularis.</title>
        <authorList>
            <person name="Hameed A."/>
        </authorList>
    </citation>
    <scope>NUCLEOTIDE SEQUENCE [LARGE SCALE GENOMIC DNA]</scope>
    <source>
        <strain evidence="3 4">CC-AMW-E</strain>
    </source>
</reference>
<dbReference type="GO" id="GO:0020037">
    <property type="term" value="F:heme binding"/>
    <property type="evidence" value="ECO:0007669"/>
    <property type="project" value="InterPro"/>
</dbReference>
<dbReference type="PRINTS" id="PR00359">
    <property type="entry name" value="BP450"/>
</dbReference>
<dbReference type="InterPro" id="IPR017972">
    <property type="entry name" value="Cyt_P450_CS"/>
</dbReference>
<evidence type="ECO:0000256" key="2">
    <source>
        <dbReference type="RuleBase" id="RU000461"/>
    </source>
</evidence>
<evidence type="ECO:0000313" key="4">
    <source>
        <dbReference type="Proteomes" id="UP000306113"/>
    </source>
</evidence>
<dbReference type="SUPFAM" id="SSF48264">
    <property type="entry name" value="Cytochrome P450"/>
    <property type="match status" value="1"/>
</dbReference>
<dbReference type="Proteomes" id="UP000306113">
    <property type="component" value="Unassembled WGS sequence"/>
</dbReference>
<dbReference type="InterPro" id="IPR036396">
    <property type="entry name" value="Cyt_P450_sf"/>
</dbReference>
<keyword evidence="2" id="KW-0408">Iron</keyword>
<keyword evidence="2" id="KW-0479">Metal-binding</keyword>
<dbReference type="InterPro" id="IPR002397">
    <property type="entry name" value="Cyt_P450_B"/>
</dbReference>
<keyword evidence="4" id="KW-1185">Reference proteome</keyword>
<protein>
    <submittedName>
        <fullName evidence="3">Cytochrome P450</fullName>
    </submittedName>
</protein>
<dbReference type="GO" id="GO:0016705">
    <property type="term" value="F:oxidoreductase activity, acting on paired donors, with incorporation or reduction of molecular oxygen"/>
    <property type="evidence" value="ECO:0007669"/>
    <property type="project" value="InterPro"/>
</dbReference>
<dbReference type="EMBL" id="SSMD01000011">
    <property type="protein sequence ID" value="THD71555.1"/>
    <property type="molecule type" value="Genomic_DNA"/>
</dbReference>
<comment type="similarity">
    <text evidence="1 2">Belongs to the cytochrome P450 family.</text>
</comment>
<dbReference type="InterPro" id="IPR001128">
    <property type="entry name" value="Cyt_P450"/>
</dbReference>
<proteinExistence type="inferred from homology"/>
<sequence>MSNAPVFQIDPRAFWHDPYPSLKQMRATAPIAYVPQLDAVLITRRDDIFENEKKIEVFSSDQPNGLMTVLMGQNMMRKDGAPHMAERKAIFPTVSPRTVKDVWKAAFQADTTRILDELAPQGRADMVADIAKRISGEALKQVTGLTNITWQEMDRVSQGMIDGCANYAGDPAIEARCHDCTASIDRAIDGMIPVLSAQPNHSLLSVQMQAGLSDAQIRANIKLAISGGQNEPRDVIAGLVWALLTHPAQLQLIRDGQATWLQAFEEYVRWNAPIGMSPRRVAQRHELHGITLEPDDRVFFMFGSGNRDEQVFARPDEFDITQDVGPSIAFGAGPHFCAGAWAARSLIADVALPMIFDRLPGLRLDGEAPFGGWAFRGPLSMPVAWSAD</sequence>
<evidence type="ECO:0000256" key="1">
    <source>
        <dbReference type="ARBA" id="ARBA00010617"/>
    </source>
</evidence>
<evidence type="ECO:0000313" key="3">
    <source>
        <dbReference type="EMBL" id="THD71555.1"/>
    </source>
</evidence>
<organism evidence="3 4">
    <name type="scientific">Thalassobius vesicularis</name>
    <dbReference type="NCBI Taxonomy" id="1294297"/>
    <lineage>
        <taxon>Bacteria</taxon>
        <taxon>Pseudomonadati</taxon>
        <taxon>Pseudomonadota</taxon>
        <taxon>Alphaproteobacteria</taxon>
        <taxon>Rhodobacterales</taxon>
        <taxon>Roseobacteraceae</taxon>
        <taxon>Thalassovita</taxon>
    </lineage>
</organism>
<dbReference type="OrthoDB" id="9801155at2"/>
<dbReference type="PANTHER" id="PTHR46696:SF1">
    <property type="entry name" value="CYTOCHROME P450 YJIB-RELATED"/>
    <property type="match status" value="1"/>
</dbReference>
<gene>
    <name evidence="3" type="ORF">E7681_17265</name>
</gene>
<dbReference type="GO" id="GO:0005506">
    <property type="term" value="F:iron ion binding"/>
    <property type="evidence" value="ECO:0007669"/>
    <property type="project" value="InterPro"/>
</dbReference>
<dbReference type="PROSITE" id="PS00086">
    <property type="entry name" value="CYTOCHROME_P450"/>
    <property type="match status" value="1"/>
</dbReference>
<dbReference type="RefSeq" id="WP_136340510.1">
    <property type="nucleotide sequence ID" value="NZ_SSMD01000011.1"/>
</dbReference>
<keyword evidence="2" id="KW-0503">Monooxygenase</keyword>
<dbReference type="AlphaFoldDB" id="A0A4S3M666"/>